<dbReference type="Proteomes" id="UP000270112">
    <property type="component" value="Unassembled WGS sequence"/>
</dbReference>
<evidence type="ECO:0000259" key="2">
    <source>
        <dbReference type="Pfam" id="PF24481"/>
    </source>
</evidence>
<accession>A0A3N0IQV4</accession>
<keyword evidence="1" id="KW-0175">Coiled coil</keyword>
<dbReference type="RefSeq" id="WP_114545651.1">
    <property type="nucleotide sequence ID" value="NZ_PPTT01000006.1"/>
</dbReference>
<feature type="coiled-coil region" evidence="1">
    <location>
        <begin position="103"/>
        <end position="130"/>
    </location>
</feature>
<proteinExistence type="predicted"/>
<dbReference type="Pfam" id="PF24481">
    <property type="entry name" value="CT398_CC"/>
    <property type="match status" value="1"/>
</dbReference>
<dbReference type="Proteomes" id="UP000253817">
    <property type="component" value="Unassembled WGS sequence"/>
</dbReference>
<dbReference type="EMBL" id="PPTT01000006">
    <property type="protein sequence ID" value="RDB70182.1"/>
    <property type="molecule type" value="Genomic_DNA"/>
</dbReference>
<sequence>MHVDTDDLATLLKMQHLDLEALRVKKQLEELPQRAVILEARSKKKAIEQKRAQLDALHAKADAQLAHIDEEDASLAEKQRHVQGEIDAVRGDYRGVEARTKELNGFAKRRNTLEAELNTVSEELAKIEGVQAQVTAALAGLERQEAEATAAFVKQGGALKDAAARIEAERAMLASSLPKELLDTYEKTAARTGGVAVGRLQGSNCGVCRMAIEGGRLIDMQGQGNVAPCPQCGRLLILE</sequence>
<name>A0A3N0IQV4_9ACTN</name>
<reference evidence="3 5" key="1">
    <citation type="journal article" date="2018" name="Elife">
        <title>Discovery and characterization of a prevalent human gut bacterial enzyme sufficient for the inactivation of a family of plant toxins.</title>
        <authorList>
            <person name="Koppel N."/>
            <person name="Bisanz J.E."/>
            <person name="Pandelia M.E."/>
            <person name="Turnbaugh P.J."/>
            <person name="Balskus E.P."/>
        </authorList>
    </citation>
    <scope>NUCLEOTIDE SEQUENCE [LARGE SCALE GENOMIC DNA]</scope>
    <source>
        <strain evidence="3 5">DSM 16107</strain>
    </source>
</reference>
<dbReference type="Gene3D" id="1.10.287.1490">
    <property type="match status" value="1"/>
</dbReference>
<dbReference type="EMBL" id="QICC01000128">
    <property type="protein sequence ID" value="RNM39393.1"/>
    <property type="molecule type" value="Genomic_DNA"/>
</dbReference>
<feature type="domain" description="CT398-like coiled coil hairpin" evidence="2">
    <location>
        <begin position="14"/>
        <end position="193"/>
    </location>
</feature>
<evidence type="ECO:0000256" key="1">
    <source>
        <dbReference type="SAM" id="Coils"/>
    </source>
</evidence>
<dbReference type="OrthoDB" id="9784388at2"/>
<organism evidence="4 6">
    <name type="scientific">Eggerthella sinensis</name>
    <dbReference type="NCBI Taxonomy" id="242230"/>
    <lineage>
        <taxon>Bacteria</taxon>
        <taxon>Bacillati</taxon>
        <taxon>Actinomycetota</taxon>
        <taxon>Coriobacteriia</taxon>
        <taxon>Eggerthellales</taxon>
        <taxon>Eggerthellaceae</taxon>
        <taxon>Eggerthella</taxon>
    </lineage>
</organism>
<comment type="caution">
    <text evidence="4">The sequence shown here is derived from an EMBL/GenBank/DDBJ whole genome shotgun (WGS) entry which is preliminary data.</text>
</comment>
<keyword evidence="5" id="KW-1185">Reference proteome</keyword>
<evidence type="ECO:0000313" key="4">
    <source>
        <dbReference type="EMBL" id="RNM39393.1"/>
    </source>
</evidence>
<evidence type="ECO:0000313" key="6">
    <source>
        <dbReference type="Proteomes" id="UP000270112"/>
    </source>
</evidence>
<protein>
    <recommendedName>
        <fullName evidence="2">CT398-like coiled coil hairpin domain-containing protein</fullName>
    </recommendedName>
</protein>
<evidence type="ECO:0000313" key="3">
    <source>
        <dbReference type="EMBL" id="RDB70182.1"/>
    </source>
</evidence>
<reference evidence="6" key="2">
    <citation type="submission" date="2018-05" db="EMBL/GenBank/DDBJ databases">
        <title>Genome Sequencing of selected type strains of the family Eggerthellaceae.</title>
        <authorList>
            <person name="Danylec N."/>
            <person name="Stoll D.A."/>
            <person name="Doetsch A."/>
            <person name="Huch M."/>
        </authorList>
    </citation>
    <scope>NUCLEOTIDE SEQUENCE [LARGE SCALE GENOMIC DNA]</scope>
    <source>
        <strain evidence="6">DSM 16107</strain>
    </source>
</reference>
<gene>
    <name evidence="3" type="ORF">C1876_05170</name>
    <name evidence="4" type="ORF">DMP09_16760</name>
</gene>
<evidence type="ECO:0000313" key="5">
    <source>
        <dbReference type="Proteomes" id="UP000253817"/>
    </source>
</evidence>
<dbReference type="AlphaFoldDB" id="A0A3N0IQV4"/>
<reference evidence="4" key="3">
    <citation type="journal article" date="2019" name="Microbiol. Resour. Announc.">
        <title>Draft Genome Sequences of Type Strains of Gordonibacter faecihominis, Paraeggerthella hongkongensis, Parvibacter caecicola,Slackia equolifaciens, Slackia faecicanis, and Slackia isoflavoniconvertens.</title>
        <authorList>
            <person name="Danylec N."/>
            <person name="Stoll D.A."/>
            <person name="Dotsch A."/>
            <person name="Huch M."/>
        </authorList>
    </citation>
    <scope>NUCLEOTIDE SEQUENCE</scope>
    <source>
        <strain evidence="4">DSM 16107</strain>
    </source>
</reference>
<dbReference type="InterPro" id="IPR056003">
    <property type="entry name" value="CT398_CC_hairpin"/>
</dbReference>